<feature type="region of interest" description="Disordered" evidence="1">
    <location>
        <begin position="1"/>
        <end position="23"/>
    </location>
</feature>
<protein>
    <submittedName>
        <fullName evidence="4">DUF418 domain-containing protein</fullName>
    </submittedName>
</protein>
<feature type="compositionally biased region" description="Pro residues" evidence="1">
    <location>
        <begin position="1"/>
        <end position="15"/>
    </location>
</feature>
<dbReference type="Pfam" id="PF04235">
    <property type="entry name" value="DUF418"/>
    <property type="match status" value="1"/>
</dbReference>
<dbReference type="RefSeq" id="WP_272736675.1">
    <property type="nucleotide sequence ID" value="NZ_CP116942.1"/>
</dbReference>
<dbReference type="InterPro" id="IPR052529">
    <property type="entry name" value="Bact_Transport_Assoc"/>
</dbReference>
<evidence type="ECO:0000313" key="5">
    <source>
        <dbReference type="Proteomes" id="UP001216390"/>
    </source>
</evidence>
<gene>
    <name evidence="4" type="ORF">PO878_00250</name>
</gene>
<feature type="domain" description="DUF418" evidence="3">
    <location>
        <begin position="266"/>
        <end position="415"/>
    </location>
</feature>
<organism evidence="4 5">
    <name type="scientific">Iamia majanohamensis</name>
    <dbReference type="NCBI Taxonomy" id="467976"/>
    <lineage>
        <taxon>Bacteria</taxon>
        <taxon>Bacillati</taxon>
        <taxon>Actinomycetota</taxon>
        <taxon>Acidimicrobiia</taxon>
        <taxon>Acidimicrobiales</taxon>
        <taxon>Iamiaceae</taxon>
        <taxon>Iamia</taxon>
    </lineage>
</organism>
<feature type="transmembrane region" description="Helical" evidence="2">
    <location>
        <begin position="138"/>
        <end position="155"/>
    </location>
</feature>
<evidence type="ECO:0000256" key="2">
    <source>
        <dbReference type="SAM" id="Phobius"/>
    </source>
</evidence>
<proteinExistence type="predicted"/>
<reference evidence="4" key="1">
    <citation type="submission" date="2023-01" db="EMBL/GenBank/DDBJ databases">
        <title>The diversity of Class Acidimicrobiia in South China Sea sediment environments and the proposal of Iamia marina sp. nov., a novel species of the genus Iamia.</title>
        <authorList>
            <person name="He Y."/>
            <person name="Tian X."/>
        </authorList>
    </citation>
    <scope>NUCLEOTIDE SEQUENCE</scope>
    <source>
        <strain evidence="4">DSM 19957</strain>
    </source>
</reference>
<dbReference type="KEGG" id="ima:PO878_00250"/>
<feature type="transmembrane region" description="Helical" evidence="2">
    <location>
        <begin position="373"/>
        <end position="397"/>
    </location>
</feature>
<name>A0AAE9Y9L4_9ACTN</name>
<feature type="transmembrane region" description="Helical" evidence="2">
    <location>
        <begin position="274"/>
        <end position="294"/>
    </location>
</feature>
<feature type="transmembrane region" description="Helical" evidence="2">
    <location>
        <begin position="231"/>
        <end position="253"/>
    </location>
</feature>
<keyword evidence="2" id="KW-1133">Transmembrane helix</keyword>
<keyword evidence="5" id="KW-1185">Reference proteome</keyword>
<evidence type="ECO:0000313" key="4">
    <source>
        <dbReference type="EMBL" id="WCO67153.1"/>
    </source>
</evidence>
<sequence>MQPWAPPPPAPPPPRAGEAPAPVAESERRPMVDVLRAVALLGVVVVNVAAYRRGVGPNLAAAGGRVGGGVDPLTVTLSALAEGRFYPLFSFLFGWGLAVQDARARARGRSVVGPWLRRCGVLLVLGAAHALLLFDGDILTTYAVLGVGLLLVRPLRPGWLAALGATLVVLQGLFTTGLVTLATAFSDPEGLGVTRLRSDVLADLAADARTYGGGSFGDVLALRAGHLATDYPLGLLTVGGTVAGMMCLGMAAARVGWVDPGRWPGWLHRAMVPLWVVGLALSVPAAWLVGDTALGTLDVGRAALSWALYSLLGPAVALAWAGAVLRAGEVPALRRALGLLAPAGRMTLTLYLSQSLLASFAFNGYGLDLGDRLGIGAAVALSVGIWLVQVVLATLWLKAFTMGPVEALARAAAYLRWPSVRRRAEPSPLAAVPGGR</sequence>
<dbReference type="PANTHER" id="PTHR30590">
    <property type="entry name" value="INNER MEMBRANE PROTEIN"/>
    <property type="match status" value="1"/>
</dbReference>
<feature type="transmembrane region" description="Helical" evidence="2">
    <location>
        <begin position="306"/>
        <end position="327"/>
    </location>
</feature>
<evidence type="ECO:0000256" key="1">
    <source>
        <dbReference type="SAM" id="MobiDB-lite"/>
    </source>
</evidence>
<keyword evidence="2" id="KW-0812">Transmembrane</keyword>
<dbReference type="EMBL" id="CP116942">
    <property type="protein sequence ID" value="WCO67153.1"/>
    <property type="molecule type" value="Genomic_DNA"/>
</dbReference>
<evidence type="ECO:0000259" key="3">
    <source>
        <dbReference type="Pfam" id="PF04235"/>
    </source>
</evidence>
<dbReference type="InterPro" id="IPR007349">
    <property type="entry name" value="DUF418"/>
</dbReference>
<feature type="transmembrane region" description="Helical" evidence="2">
    <location>
        <begin position="162"/>
        <end position="185"/>
    </location>
</feature>
<keyword evidence="2" id="KW-0472">Membrane</keyword>
<dbReference type="PANTHER" id="PTHR30590:SF2">
    <property type="entry name" value="INNER MEMBRANE PROTEIN"/>
    <property type="match status" value="1"/>
</dbReference>
<dbReference type="Proteomes" id="UP001216390">
    <property type="component" value="Chromosome"/>
</dbReference>
<accession>A0AAE9Y9L4</accession>
<dbReference type="AlphaFoldDB" id="A0AAE9Y9L4"/>